<dbReference type="Proteomes" id="UP000294902">
    <property type="component" value="Unassembled WGS sequence"/>
</dbReference>
<dbReference type="SUPFAM" id="SSF55383">
    <property type="entry name" value="Copper amine oxidase, domain N"/>
    <property type="match status" value="1"/>
</dbReference>
<proteinExistence type="predicted"/>
<feature type="domain" description="Copper amine oxidase-like N-terminal" evidence="2">
    <location>
        <begin position="387"/>
        <end position="440"/>
    </location>
</feature>
<evidence type="ECO:0000259" key="2">
    <source>
        <dbReference type="Pfam" id="PF07833"/>
    </source>
</evidence>
<dbReference type="InterPro" id="IPR036582">
    <property type="entry name" value="Mao_N_sf"/>
</dbReference>
<accession>A0A4R3MM63</accession>
<protein>
    <submittedName>
        <fullName evidence="3">Copper amine oxidase-like protein</fullName>
    </submittedName>
</protein>
<keyword evidence="1" id="KW-0732">Signal</keyword>
<evidence type="ECO:0000313" key="3">
    <source>
        <dbReference type="EMBL" id="TCT15383.1"/>
    </source>
</evidence>
<evidence type="ECO:0000256" key="1">
    <source>
        <dbReference type="SAM" id="SignalP"/>
    </source>
</evidence>
<keyword evidence="4" id="KW-1185">Reference proteome</keyword>
<feature type="chain" id="PRO_5039610484" evidence="1">
    <location>
        <begin position="21"/>
        <end position="489"/>
    </location>
</feature>
<name>A0A4R3MM63_9FIRM</name>
<gene>
    <name evidence="3" type="ORF">EDC18_10388</name>
</gene>
<dbReference type="Pfam" id="PF07833">
    <property type="entry name" value="Cu_amine_oxidN1"/>
    <property type="match status" value="1"/>
</dbReference>
<dbReference type="AlphaFoldDB" id="A0A4R3MM63"/>
<dbReference type="InterPro" id="IPR012854">
    <property type="entry name" value="Cu_amine_oxidase-like_N"/>
</dbReference>
<comment type="caution">
    <text evidence="3">The sequence shown here is derived from an EMBL/GenBank/DDBJ whole genome shotgun (WGS) entry which is preliminary data.</text>
</comment>
<dbReference type="RefSeq" id="WP_132251028.1">
    <property type="nucleotide sequence ID" value="NZ_SMAL01000003.1"/>
</dbReference>
<reference evidence="3 4" key="1">
    <citation type="submission" date="2019-03" db="EMBL/GenBank/DDBJ databases">
        <title>Genomic Encyclopedia of Type Strains, Phase IV (KMG-IV): sequencing the most valuable type-strain genomes for metagenomic binning, comparative biology and taxonomic classification.</title>
        <authorList>
            <person name="Goeker M."/>
        </authorList>
    </citation>
    <scope>NUCLEOTIDE SEQUENCE [LARGE SCALE GENOMIC DNA]</scope>
    <source>
        <strain evidence="3 4">DSM 24629</strain>
    </source>
</reference>
<dbReference type="OrthoDB" id="2080377at2"/>
<feature type="signal peptide" evidence="1">
    <location>
        <begin position="1"/>
        <end position="20"/>
    </location>
</feature>
<dbReference type="PROSITE" id="PS51257">
    <property type="entry name" value="PROKAR_LIPOPROTEIN"/>
    <property type="match status" value="1"/>
</dbReference>
<evidence type="ECO:0000313" key="4">
    <source>
        <dbReference type="Proteomes" id="UP000294902"/>
    </source>
</evidence>
<dbReference type="EMBL" id="SMAL01000003">
    <property type="protein sequence ID" value="TCT15383.1"/>
    <property type="molecule type" value="Genomic_DNA"/>
</dbReference>
<sequence length="489" mass="56681">MKKRGLISLLIIVSMMLLLAGCNNTAAIGYYNLTKEVLELQTNNIVESEAEISFEFKDVPNEIFQEEFFKTVHYLLKEFSLIVNVKSDLQNESMVTELLLKNKVNDQKQSLIQIINKHDVMYFKFDDLVEFIKAFNIQELNELITFIPEGVKYLRLSQGELIEQYSMVVPEISELNYQIDTLSLQQKTIELYEGIIEAYSEYVFDYITEENGKYTISINAEEFIPIAYSFIKYSITNIETIGIKLTDFVDSFQDEEAKALFGFDKETVINGLGFVINDVKENEKEYIAALTEFTEIESMAIELLGNSKLEFSLEKLEKDIFKEVINLFVDINAEGENLSFNLDITQTTKKIDSLDLEIPTEGILDFIDVMENLMDIIGVNDITVMYVSLDTGEYILNKNNEFQQDQVNVILKDHRSYLPLRKVAETFDEYVDWDEELRKPYVARNGHKIYMEGFIVDGRAYVKVRDFETYLGYFVDWEAETNVATIIKL</sequence>
<organism evidence="3 4">
    <name type="scientific">Natranaerovirga pectinivora</name>
    <dbReference type="NCBI Taxonomy" id="682400"/>
    <lineage>
        <taxon>Bacteria</taxon>
        <taxon>Bacillati</taxon>
        <taxon>Bacillota</taxon>
        <taxon>Clostridia</taxon>
        <taxon>Lachnospirales</taxon>
        <taxon>Natranaerovirgaceae</taxon>
        <taxon>Natranaerovirga</taxon>
    </lineage>
</organism>